<proteinExistence type="predicted"/>
<evidence type="ECO:0000313" key="2">
    <source>
        <dbReference type="EMBL" id="NOU49852.1"/>
    </source>
</evidence>
<protein>
    <submittedName>
        <fullName evidence="2">Uncharacterized protein</fullName>
    </submittedName>
</protein>
<name>A0A849V939_9GAMM</name>
<organism evidence="2 3">
    <name type="scientific">Pseudoalteromonas caenipelagi</name>
    <dbReference type="NCBI Taxonomy" id="2726988"/>
    <lineage>
        <taxon>Bacteria</taxon>
        <taxon>Pseudomonadati</taxon>
        <taxon>Pseudomonadota</taxon>
        <taxon>Gammaproteobacteria</taxon>
        <taxon>Alteromonadales</taxon>
        <taxon>Pseudoalteromonadaceae</taxon>
        <taxon>Pseudoalteromonas</taxon>
    </lineage>
</organism>
<reference evidence="2 3" key="1">
    <citation type="submission" date="2020-04" db="EMBL/GenBank/DDBJ databases">
        <title>Pseudoalteromonas caenipelagi sp. nov., isolated from a tidal flat.</title>
        <authorList>
            <person name="Park S."/>
            <person name="Yoon J.-H."/>
        </authorList>
    </citation>
    <scope>NUCLEOTIDE SEQUENCE [LARGE SCALE GENOMIC DNA]</scope>
    <source>
        <strain evidence="2 3">JBTF-M23</strain>
    </source>
</reference>
<keyword evidence="3" id="KW-1185">Reference proteome</keyword>
<feature type="transmembrane region" description="Helical" evidence="1">
    <location>
        <begin position="38"/>
        <end position="58"/>
    </location>
</feature>
<gene>
    <name evidence="2" type="ORF">HG263_04795</name>
</gene>
<feature type="transmembrane region" description="Helical" evidence="1">
    <location>
        <begin position="79"/>
        <end position="99"/>
    </location>
</feature>
<keyword evidence="1" id="KW-0472">Membrane</keyword>
<evidence type="ECO:0000256" key="1">
    <source>
        <dbReference type="SAM" id="Phobius"/>
    </source>
</evidence>
<keyword evidence="1" id="KW-1133">Transmembrane helix</keyword>
<accession>A0A849V939</accession>
<feature type="transmembrane region" description="Helical" evidence="1">
    <location>
        <begin position="105"/>
        <end position="127"/>
    </location>
</feature>
<dbReference type="AlphaFoldDB" id="A0A849V939"/>
<keyword evidence="1" id="KW-0812">Transmembrane</keyword>
<feature type="transmembrane region" description="Helical" evidence="1">
    <location>
        <begin position="12"/>
        <end position="32"/>
    </location>
</feature>
<dbReference type="RefSeq" id="WP_171624942.1">
    <property type="nucleotide sequence ID" value="NZ_JABBPG010000002.1"/>
</dbReference>
<dbReference type="Proteomes" id="UP000586305">
    <property type="component" value="Unassembled WGS sequence"/>
</dbReference>
<evidence type="ECO:0000313" key="3">
    <source>
        <dbReference type="Proteomes" id="UP000586305"/>
    </source>
</evidence>
<sequence length="133" mass="15351">MTLHSQRENKFVKYFMTSMLVFLLCIGVQVAAFEFFRMATWLQVVVTLLPVIPLLWSFKIFLTRYKALDEYLKSLIGEAFLWVLGVLCFATFTYGMLAMKFELPTFNIALILPIAFGAHGLVLTLLLRKDNEK</sequence>
<dbReference type="EMBL" id="JABBPG010000002">
    <property type="protein sequence ID" value="NOU49852.1"/>
    <property type="molecule type" value="Genomic_DNA"/>
</dbReference>
<comment type="caution">
    <text evidence="2">The sequence shown here is derived from an EMBL/GenBank/DDBJ whole genome shotgun (WGS) entry which is preliminary data.</text>
</comment>